<keyword evidence="3" id="KW-1185">Reference proteome</keyword>
<sequence length="135" mass="14277">MSLINTLHSNQPPNLLRRPNPLHPPHALLLRLQSRHPPHNAHLQHPEAHLLARNALRAFPPHAIPAHGTGARGTFAHRAAAPPPGVEYAVREGGDDDAPVGLLAVGGEEGVLGFSGRIHGGGVDACDSFVAYQLV</sequence>
<protein>
    <submittedName>
        <fullName evidence="2">Uncharacterized protein</fullName>
    </submittedName>
</protein>
<organism evidence="2 3">
    <name type="scientific">Pseudopithomyces chartarum</name>
    <dbReference type="NCBI Taxonomy" id="1892770"/>
    <lineage>
        <taxon>Eukaryota</taxon>
        <taxon>Fungi</taxon>
        <taxon>Dikarya</taxon>
        <taxon>Ascomycota</taxon>
        <taxon>Pezizomycotina</taxon>
        <taxon>Dothideomycetes</taxon>
        <taxon>Pleosporomycetidae</taxon>
        <taxon>Pleosporales</taxon>
        <taxon>Massarineae</taxon>
        <taxon>Didymosphaeriaceae</taxon>
        <taxon>Pseudopithomyces</taxon>
    </lineage>
</organism>
<evidence type="ECO:0000256" key="1">
    <source>
        <dbReference type="SAM" id="MobiDB-lite"/>
    </source>
</evidence>
<feature type="region of interest" description="Disordered" evidence="1">
    <location>
        <begin position="1"/>
        <end position="22"/>
    </location>
</feature>
<dbReference type="Proteomes" id="UP001280581">
    <property type="component" value="Unassembled WGS sequence"/>
</dbReference>
<accession>A0AAN6LM35</accession>
<feature type="compositionally biased region" description="Low complexity" evidence="1">
    <location>
        <begin position="12"/>
        <end position="22"/>
    </location>
</feature>
<name>A0AAN6LM35_9PLEO</name>
<reference evidence="2 3" key="1">
    <citation type="submission" date="2021-02" db="EMBL/GenBank/DDBJ databases">
        <title>Genome assembly of Pseudopithomyces chartarum.</title>
        <authorList>
            <person name="Jauregui R."/>
            <person name="Singh J."/>
            <person name="Voisey C."/>
        </authorList>
    </citation>
    <scope>NUCLEOTIDE SEQUENCE [LARGE SCALE GENOMIC DNA]</scope>
    <source>
        <strain evidence="2 3">AGR01</strain>
    </source>
</reference>
<feature type="compositionally biased region" description="Polar residues" evidence="1">
    <location>
        <begin position="1"/>
        <end position="11"/>
    </location>
</feature>
<dbReference type="AlphaFoldDB" id="A0AAN6LM35"/>
<evidence type="ECO:0000313" key="3">
    <source>
        <dbReference type="Proteomes" id="UP001280581"/>
    </source>
</evidence>
<dbReference type="EMBL" id="WVTA01000017">
    <property type="protein sequence ID" value="KAK3200829.1"/>
    <property type="molecule type" value="Genomic_DNA"/>
</dbReference>
<comment type="caution">
    <text evidence="2">The sequence shown here is derived from an EMBL/GenBank/DDBJ whole genome shotgun (WGS) entry which is preliminary data.</text>
</comment>
<gene>
    <name evidence="2" type="ORF">GRF29_213g120619</name>
</gene>
<proteinExistence type="predicted"/>
<evidence type="ECO:0000313" key="2">
    <source>
        <dbReference type="EMBL" id="KAK3200829.1"/>
    </source>
</evidence>